<dbReference type="OrthoDB" id="5193886at2"/>
<dbReference type="Pfam" id="PF13455">
    <property type="entry name" value="MUG113"/>
    <property type="match status" value="1"/>
</dbReference>
<proteinExistence type="predicted"/>
<organism evidence="2 3">
    <name type="scientific">Bifidobacterium myosotis</name>
    <dbReference type="NCBI Taxonomy" id="1630166"/>
    <lineage>
        <taxon>Bacteria</taxon>
        <taxon>Bacillati</taxon>
        <taxon>Actinomycetota</taxon>
        <taxon>Actinomycetes</taxon>
        <taxon>Bifidobacteriales</taxon>
        <taxon>Bifidobacteriaceae</taxon>
        <taxon>Bifidobacterium</taxon>
    </lineage>
</organism>
<dbReference type="EMBL" id="MWWW01000002">
    <property type="protein sequence ID" value="OZG61728.1"/>
    <property type="molecule type" value="Genomic_DNA"/>
</dbReference>
<dbReference type="AlphaFoldDB" id="A0A261FRM1"/>
<evidence type="ECO:0000256" key="1">
    <source>
        <dbReference type="SAM" id="MobiDB-lite"/>
    </source>
</evidence>
<accession>A0A261FRM1</accession>
<feature type="region of interest" description="Disordered" evidence="1">
    <location>
        <begin position="98"/>
        <end position="124"/>
    </location>
</feature>
<keyword evidence="3" id="KW-1185">Reference proteome</keyword>
<gene>
    <name evidence="2" type="ORF">BMYO_0242</name>
</gene>
<evidence type="ECO:0000313" key="2">
    <source>
        <dbReference type="EMBL" id="OZG61728.1"/>
    </source>
</evidence>
<comment type="caution">
    <text evidence="2">The sequence shown here is derived from an EMBL/GenBank/DDBJ whole genome shotgun (WGS) entry which is preliminary data.</text>
</comment>
<dbReference type="Proteomes" id="UP000216871">
    <property type="component" value="Unassembled WGS sequence"/>
</dbReference>
<reference evidence="2 3" key="1">
    <citation type="journal article" date="2017" name="BMC Genomics">
        <title>Comparative genomic and phylogenomic analyses of the Bifidobacteriaceae family.</title>
        <authorList>
            <person name="Lugli G.A."/>
            <person name="Milani C."/>
            <person name="Turroni F."/>
            <person name="Duranti S."/>
            <person name="Mancabelli L."/>
            <person name="Mangifesta M."/>
            <person name="Ferrario C."/>
            <person name="Modesto M."/>
            <person name="Mattarelli P."/>
            <person name="Jiri K."/>
            <person name="van Sinderen D."/>
            <person name="Ventura M."/>
        </authorList>
    </citation>
    <scope>NUCLEOTIDE SEQUENCE [LARGE SCALE GENOMIC DNA]</scope>
    <source>
        <strain evidence="2 3">DSM 100196</strain>
    </source>
</reference>
<dbReference type="RefSeq" id="WP_094666768.1">
    <property type="nucleotide sequence ID" value="NZ_MWWW01000002.1"/>
</dbReference>
<evidence type="ECO:0000313" key="3">
    <source>
        <dbReference type="Proteomes" id="UP000216871"/>
    </source>
</evidence>
<protein>
    <submittedName>
        <fullName evidence="2">Uncharacterized protein</fullName>
    </submittedName>
</protein>
<name>A0A261FRM1_9BIFI</name>
<sequence>MDRPSASNLQDDFGKYKYVGLPLQPSIFAEILLLLFDGKRFKREQAIEAVRQYHQHHGGSLDHFSGPGVFKKAASYLKPQGLTNVNYGYWTLEHQNVAQQTNDHPSPSSTTERPTHTKTYTAHGNRTIGEGSATVYVYYFDAYKEKAQRNGKIYWPCRIGCPDTDSLSRFYEQSQPCFPEPPHIALTIKCDDASTLETTIHGMLKLQGRQLTDTPGTEWFNTNPEDIASFCAAIFQNHI</sequence>